<gene>
    <name evidence="3" type="ORF">DDE20_06250</name>
</gene>
<dbReference type="Proteomes" id="UP000245911">
    <property type="component" value="Unassembled WGS sequence"/>
</dbReference>
<feature type="signal peptide" evidence="2">
    <location>
        <begin position="1"/>
        <end position="26"/>
    </location>
</feature>
<keyword evidence="4" id="KW-1185">Reference proteome</keyword>
<protein>
    <submittedName>
        <fullName evidence="3">Uncharacterized protein</fullName>
    </submittedName>
</protein>
<evidence type="ECO:0000313" key="3">
    <source>
        <dbReference type="EMBL" id="PVH29711.1"/>
    </source>
</evidence>
<keyword evidence="2" id="KW-0732">Signal</keyword>
<dbReference type="AlphaFoldDB" id="A0A2T8HWA0"/>
<dbReference type="RefSeq" id="WP_116557598.1">
    <property type="nucleotide sequence ID" value="NZ_JBLWXM010000001.1"/>
</dbReference>
<evidence type="ECO:0000313" key="4">
    <source>
        <dbReference type="Proteomes" id="UP000245911"/>
    </source>
</evidence>
<comment type="caution">
    <text evidence="3">The sequence shown here is derived from an EMBL/GenBank/DDBJ whole genome shotgun (WGS) entry which is preliminary data.</text>
</comment>
<evidence type="ECO:0000256" key="2">
    <source>
        <dbReference type="SAM" id="SignalP"/>
    </source>
</evidence>
<reference evidence="3 4" key="1">
    <citation type="submission" date="2018-04" db="EMBL/GenBank/DDBJ databases">
        <title>Pararhodobacter oceanense sp. nov., isolated from marine intertidal sediment.</title>
        <authorList>
            <person name="Wang X.-L."/>
            <person name="Du Z.-J."/>
        </authorList>
    </citation>
    <scope>NUCLEOTIDE SEQUENCE [LARGE SCALE GENOMIC DNA]</scope>
    <source>
        <strain evidence="3 4">AM505</strain>
    </source>
</reference>
<evidence type="ECO:0000256" key="1">
    <source>
        <dbReference type="SAM" id="MobiDB-lite"/>
    </source>
</evidence>
<accession>A0A2T8HWA0</accession>
<dbReference type="EMBL" id="QDKM01000002">
    <property type="protein sequence ID" value="PVH29711.1"/>
    <property type="molecule type" value="Genomic_DNA"/>
</dbReference>
<proteinExistence type="predicted"/>
<feature type="chain" id="PRO_5015625517" evidence="2">
    <location>
        <begin position="27"/>
        <end position="113"/>
    </location>
</feature>
<sequence>MTFNRMTAAAVFAASMSLIPATGALAESHGQNQRAEQNAPIDSAMAEFQACLESRVNTSDGENLRSESNDLVTIEDTMGCTTVFQSMNTGGLTQSEVNDGETLRSDQNEIETD</sequence>
<feature type="region of interest" description="Disordered" evidence="1">
    <location>
        <begin position="90"/>
        <end position="113"/>
    </location>
</feature>
<organism evidence="3 4">
    <name type="scientific">Pararhodobacter oceanensis</name>
    <dbReference type="NCBI Taxonomy" id="2172121"/>
    <lineage>
        <taxon>Bacteria</taxon>
        <taxon>Pseudomonadati</taxon>
        <taxon>Pseudomonadota</taxon>
        <taxon>Alphaproteobacteria</taxon>
        <taxon>Rhodobacterales</taxon>
        <taxon>Paracoccaceae</taxon>
        <taxon>Pararhodobacter</taxon>
    </lineage>
</organism>
<name>A0A2T8HWA0_9RHOB</name>